<accession>A0A1F4TTR1</accession>
<reference evidence="1 2" key="1">
    <citation type="journal article" date="2016" name="Nat. Commun.">
        <title>Thousands of microbial genomes shed light on interconnected biogeochemical processes in an aquifer system.</title>
        <authorList>
            <person name="Anantharaman K."/>
            <person name="Brown C.T."/>
            <person name="Hug L.A."/>
            <person name="Sharon I."/>
            <person name="Castelle C.J."/>
            <person name="Probst A.J."/>
            <person name="Thomas B.C."/>
            <person name="Singh A."/>
            <person name="Wilkins M.J."/>
            <person name="Karaoz U."/>
            <person name="Brodie E.L."/>
            <person name="Williams K.H."/>
            <person name="Hubbard S.S."/>
            <person name="Banfield J.F."/>
        </authorList>
    </citation>
    <scope>NUCLEOTIDE SEQUENCE [LARGE SCALE GENOMIC DNA]</scope>
</reference>
<dbReference type="EMBL" id="MEUF01000027">
    <property type="protein sequence ID" value="OGC35453.1"/>
    <property type="molecule type" value="Genomic_DNA"/>
</dbReference>
<sequence>MGFKADLEQVFTTEAEVGEPDSLQLLEPLFRTTGAANFTGYNNPTLDMLFDQTSVIDRSYRSERNAKLKEINKILYQELPAIVLFYIERL</sequence>
<proteinExistence type="predicted"/>
<name>A0A1F4TTR1_UNCSA</name>
<dbReference type="STRING" id="1802583.A2311_04620"/>
<gene>
    <name evidence="1" type="ORF">A2311_04620</name>
</gene>
<dbReference type="SUPFAM" id="SSF53850">
    <property type="entry name" value="Periplasmic binding protein-like II"/>
    <property type="match status" value="1"/>
</dbReference>
<evidence type="ECO:0000313" key="1">
    <source>
        <dbReference type="EMBL" id="OGC35453.1"/>
    </source>
</evidence>
<protein>
    <submittedName>
        <fullName evidence="1">Uncharacterized protein</fullName>
    </submittedName>
</protein>
<evidence type="ECO:0000313" key="2">
    <source>
        <dbReference type="Proteomes" id="UP000178951"/>
    </source>
</evidence>
<dbReference type="Gene3D" id="3.10.105.10">
    <property type="entry name" value="Dipeptide-binding Protein, Domain 3"/>
    <property type="match status" value="1"/>
</dbReference>
<dbReference type="AlphaFoldDB" id="A0A1F4TTR1"/>
<comment type="caution">
    <text evidence="1">The sequence shown here is derived from an EMBL/GenBank/DDBJ whole genome shotgun (WGS) entry which is preliminary data.</text>
</comment>
<organism evidence="1 2">
    <name type="scientific">candidate division WOR-1 bacterium RIFOXYB2_FULL_48_7</name>
    <dbReference type="NCBI Taxonomy" id="1802583"/>
    <lineage>
        <taxon>Bacteria</taxon>
        <taxon>Bacillati</taxon>
        <taxon>Saganbacteria</taxon>
    </lineage>
</organism>
<dbReference type="Proteomes" id="UP000178951">
    <property type="component" value="Unassembled WGS sequence"/>
</dbReference>